<dbReference type="InterPro" id="IPR001763">
    <property type="entry name" value="Rhodanese-like_dom"/>
</dbReference>
<dbReference type="Proteomes" id="UP001235094">
    <property type="component" value="Unassembled WGS sequence"/>
</dbReference>
<keyword evidence="3" id="KW-1185">Reference proteome</keyword>
<dbReference type="Pfam" id="PF00581">
    <property type="entry name" value="Rhodanese"/>
    <property type="match status" value="1"/>
</dbReference>
<name>A0ABU0LMY5_9HYPH</name>
<accession>A0ABU0LMY5</accession>
<organism evidence="2 3">
    <name type="scientific">Ancylobacter amanitiformis</name>
    <dbReference type="NCBI Taxonomy" id="217069"/>
    <lineage>
        <taxon>Bacteria</taxon>
        <taxon>Pseudomonadati</taxon>
        <taxon>Pseudomonadota</taxon>
        <taxon>Alphaproteobacteria</taxon>
        <taxon>Hyphomicrobiales</taxon>
        <taxon>Xanthobacteraceae</taxon>
        <taxon>Ancylobacter</taxon>
    </lineage>
</organism>
<evidence type="ECO:0000313" key="3">
    <source>
        <dbReference type="Proteomes" id="UP001235094"/>
    </source>
</evidence>
<protein>
    <submittedName>
        <fullName evidence="2">PQQ-dependent catabolism-associated CXXCW motif protein</fullName>
    </submittedName>
</protein>
<dbReference type="CDD" id="cd00158">
    <property type="entry name" value="RHOD"/>
    <property type="match status" value="1"/>
</dbReference>
<evidence type="ECO:0000313" key="2">
    <source>
        <dbReference type="EMBL" id="MDQ0510068.1"/>
    </source>
</evidence>
<sequence>MSTRRPEPPLARLAWLGMAGLALALLILSPAVGQQPSPAPLVAPPAAPLAGPAAPAPIAEPGDYRMEAYRAPTPATLTGATVLDTPAAQALWRDKAALFVDVMPRDVKPANLPAGTIWRDKKRDHLPGSVWLPNVGYGALSPEMDAYFRRSLTDISAGRKDAVLVFYCMTDCWMSWNAAKRALAYGYTGVAWYPAGSDGWARAGLPLESATPRE</sequence>
<comment type="caution">
    <text evidence="2">The sequence shown here is derived from an EMBL/GenBank/DDBJ whole genome shotgun (WGS) entry which is preliminary data.</text>
</comment>
<dbReference type="Gene3D" id="3.40.250.10">
    <property type="entry name" value="Rhodanese-like domain"/>
    <property type="match status" value="1"/>
</dbReference>
<dbReference type="InterPro" id="IPR022376">
    <property type="entry name" value="PQQ_CXXCW"/>
</dbReference>
<proteinExistence type="predicted"/>
<feature type="domain" description="Rhodanese" evidence="1">
    <location>
        <begin position="120"/>
        <end position="209"/>
    </location>
</feature>
<dbReference type="NCBIfam" id="TIGR03865">
    <property type="entry name" value="PQQ_CXXCW"/>
    <property type="match status" value="1"/>
</dbReference>
<dbReference type="PROSITE" id="PS50206">
    <property type="entry name" value="RHODANESE_3"/>
    <property type="match status" value="1"/>
</dbReference>
<gene>
    <name evidence="2" type="ORF">QOZ99_000949</name>
</gene>
<reference evidence="2 3" key="1">
    <citation type="submission" date="2023-07" db="EMBL/GenBank/DDBJ databases">
        <title>Genomic Encyclopedia of Type Strains, Phase IV (KMG-IV): sequencing the most valuable type-strain genomes for metagenomic binning, comparative biology and taxonomic classification.</title>
        <authorList>
            <person name="Goeker M."/>
        </authorList>
    </citation>
    <scope>NUCLEOTIDE SEQUENCE [LARGE SCALE GENOMIC DNA]</scope>
    <source>
        <strain evidence="2 3">DSM 15561</strain>
    </source>
</reference>
<dbReference type="SUPFAM" id="SSF52821">
    <property type="entry name" value="Rhodanese/Cell cycle control phosphatase"/>
    <property type="match status" value="1"/>
</dbReference>
<dbReference type="InterPro" id="IPR036873">
    <property type="entry name" value="Rhodanese-like_dom_sf"/>
</dbReference>
<dbReference type="RefSeq" id="WP_306888799.1">
    <property type="nucleotide sequence ID" value="NZ_JAUSVR010000002.1"/>
</dbReference>
<dbReference type="EMBL" id="JAUSVR010000002">
    <property type="protein sequence ID" value="MDQ0510068.1"/>
    <property type="molecule type" value="Genomic_DNA"/>
</dbReference>
<evidence type="ECO:0000259" key="1">
    <source>
        <dbReference type="PROSITE" id="PS50206"/>
    </source>
</evidence>